<organism evidence="1">
    <name type="scientific">Myoviridae sp. ctTOm1</name>
    <dbReference type="NCBI Taxonomy" id="2826657"/>
    <lineage>
        <taxon>Viruses</taxon>
        <taxon>Duplodnaviria</taxon>
        <taxon>Heunggongvirae</taxon>
        <taxon>Uroviricota</taxon>
        <taxon>Caudoviricetes</taxon>
    </lineage>
</organism>
<sequence length="185" mass="19706">MHSGGLSAKGRPSRHGAARFYTAAYRRTRAQAGAAAMPVPSSVQGSAHRRTPCGAAPGPPLSGRVPCRGTGCGVCKAAALPPRRGGAFLVYHIFSPRVHLCAGPALSALFRPRLRRVLIRPFSRSMQKLLCSFSAQGLFVYALFLAGLQKRGRAFLHCPAARRSRSCFPRADAGKSGPRQGRELA</sequence>
<proteinExistence type="predicted"/>
<name>A0A8S5N4V3_9CAUD</name>
<evidence type="ECO:0000313" key="1">
    <source>
        <dbReference type="EMBL" id="DAD89290.1"/>
    </source>
</evidence>
<reference evidence="1" key="1">
    <citation type="journal article" date="2021" name="Proc. Natl. Acad. Sci. U.S.A.">
        <title>A Catalog of Tens of Thousands of Viruses from Human Metagenomes Reveals Hidden Associations with Chronic Diseases.</title>
        <authorList>
            <person name="Tisza M.J."/>
            <person name="Buck C.B."/>
        </authorList>
    </citation>
    <scope>NUCLEOTIDE SEQUENCE</scope>
    <source>
        <strain evidence="1">CtTOm1</strain>
    </source>
</reference>
<dbReference type="EMBL" id="BK015057">
    <property type="protein sequence ID" value="DAD89290.1"/>
    <property type="molecule type" value="Genomic_DNA"/>
</dbReference>
<accession>A0A8S5N4V3</accession>
<protein>
    <submittedName>
        <fullName evidence="1">Uncharacterized protein</fullName>
    </submittedName>
</protein>